<sequence>MQGARQLVIWPSPSASQHLVVTADAPQLILLELDNGQCLMLLLALGELMRDVCQQYDMATPEWLDCRSLDIPLDQMLTALNREQRPFVASTLADWQAYFFTVVRWPIYCVAVERFNSQLPRKLSHFARCKRLFQPTQLGAFALQLQFAQLIQSWPSTIPLSFEHYNLLIHGDETVRRNRFDALRVFPLSAKLWGNSDPGADVLCHAIDTGQALIPGLAQHAQVNSEVARWCLPLKVSDLPTCLVLRPVAEIVQWCAMIAREKRPTSPAEWQIVGMMLQAWLGQMPWQSLVRAWLPTLSQLGWQNAMTKARQCFPAENPFEVIEDFLESLARYIRAINPQYQADEDGVRDTTLEQQLAQALSRLSPWQVLLAGRYWLRQLHRPLPNKQAVVASPRVWPSPLTSPWHHQLGYVIPLRSDAELIREGSAMHHCVASRAIDCIQSSMFIFSVRSPDDERLSTVQLKLNQRQDGGYHWTIYEHRGLQNSPPSAQAQILVRELLAMFNQFSDDELCNLFRKKTPASPEPETPNIDIAQLATERTIMAHRYLHTKLQQFLG</sequence>
<name>A0A7H9BIL1_9NEIS</name>
<keyword evidence="2" id="KW-1185">Reference proteome</keyword>
<evidence type="ECO:0000313" key="2">
    <source>
        <dbReference type="Proteomes" id="UP000509597"/>
    </source>
</evidence>
<dbReference type="Proteomes" id="UP000509597">
    <property type="component" value="Chromosome"/>
</dbReference>
<protein>
    <submittedName>
        <fullName evidence="1">PcfJ domain-containing protein</fullName>
    </submittedName>
</protein>
<dbReference type="Pfam" id="PF14284">
    <property type="entry name" value="PcfJ"/>
    <property type="match status" value="1"/>
</dbReference>
<dbReference type="RefSeq" id="WP_179358137.1">
    <property type="nucleotide sequence ID" value="NZ_CP058627.1"/>
</dbReference>
<reference evidence="1 2" key="1">
    <citation type="submission" date="2020-07" db="EMBL/GenBank/DDBJ databases">
        <title>Complete genome sequence of Chitinibacter sp. 2T18.</title>
        <authorList>
            <person name="Bae J.-W."/>
            <person name="Choi J.-W."/>
        </authorList>
    </citation>
    <scope>NUCLEOTIDE SEQUENCE [LARGE SCALE GENOMIC DNA]</scope>
    <source>
        <strain evidence="1 2">2T18</strain>
    </source>
</reference>
<dbReference type="KEGG" id="chiz:HQ393_07175"/>
<dbReference type="EMBL" id="CP058627">
    <property type="protein sequence ID" value="QLG88058.1"/>
    <property type="molecule type" value="Genomic_DNA"/>
</dbReference>
<dbReference type="AlphaFoldDB" id="A0A7H9BIL1"/>
<organism evidence="1 2">
    <name type="scientific">Chitinibacter bivalviorum</name>
    <dbReference type="NCBI Taxonomy" id="2739434"/>
    <lineage>
        <taxon>Bacteria</taxon>
        <taxon>Pseudomonadati</taxon>
        <taxon>Pseudomonadota</taxon>
        <taxon>Betaproteobacteria</taxon>
        <taxon>Neisseriales</taxon>
        <taxon>Chitinibacteraceae</taxon>
        <taxon>Chitinibacter</taxon>
    </lineage>
</organism>
<evidence type="ECO:0000313" key="1">
    <source>
        <dbReference type="EMBL" id="QLG88058.1"/>
    </source>
</evidence>
<dbReference type="InterPro" id="IPR025586">
    <property type="entry name" value="PcfJ"/>
</dbReference>
<proteinExistence type="predicted"/>
<accession>A0A7H9BIL1</accession>
<gene>
    <name evidence="1" type="ORF">HQ393_07175</name>
</gene>